<gene>
    <name evidence="1" type="ORF">NCTC9183_00339</name>
</gene>
<protein>
    <submittedName>
        <fullName evidence="1">Uncharacterized protein</fullName>
    </submittedName>
</protein>
<dbReference type="Proteomes" id="UP000507695">
    <property type="component" value="Unassembled WGS sequence"/>
</dbReference>
<proteinExistence type="predicted"/>
<accession>A0A4P0XIP6</accession>
<dbReference type="AlphaFoldDB" id="A0A4P0XIP6"/>
<dbReference type="EMBL" id="CABDVL010000002">
    <property type="protein sequence ID" value="VTM47941.1"/>
    <property type="molecule type" value="Genomic_DNA"/>
</dbReference>
<organism evidence="1">
    <name type="scientific">Klebsiella pneumoniae</name>
    <dbReference type="NCBI Taxonomy" id="573"/>
    <lineage>
        <taxon>Bacteria</taxon>
        <taxon>Pseudomonadati</taxon>
        <taxon>Pseudomonadota</taxon>
        <taxon>Gammaproteobacteria</taxon>
        <taxon>Enterobacterales</taxon>
        <taxon>Enterobacteriaceae</taxon>
        <taxon>Klebsiella/Raoultella group</taxon>
        <taxon>Klebsiella</taxon>
        <taxon>Klebsiella pneumoniae complex</taxon>
    </lineage>
</organism>
<sequence length="69" mass="7389">MQINVIAPGARAGVVECLDDGSLNVVEGDFSREEMAEDLRYVKPNSATGDVNTLLAEAVFVLRSLEHVG</sequence>
<name>A0A4P0XIP6_KLEPN</name>
<dbReference type="RefSeq" id="WP_016946743.1">
    <property type="nucleotide sequence ID" value="NZ_CAAGWO010000050.1"/>
</dbReference>
<reference evidence="1" key="1">
    <citation type="submission" date="2019-04" db="EMBL/GenBank/DDBJ databases">
        <authorList>
            <consortium name="Pathogen Informatics"/>
        </authorList>
    </citation>
    <scope>NUCLEOTIDE SEQUENCE</scope>
    <source>
        <strain evidence="1">NCTC9183</strain>
    </source>
</reference>
<evidence type="ECO:0000313" key="1">
    <source>
        <dbReference type="EMBL" id="VTM47941.1"/>
    </source>
</evidence>